<dbReference type="PANTHER" id="PTHR11241">
    <property type="entry name" value="DEOXYURIDINE 5'-TRIPHOSPHATE NUCLEOTIDOHYDROLASE"/>
    <property type="match status" value="1"/>
</dbReference>
<evidence type="ECO:0000313" key="7">
    <source>
        <dbReference type="EMBL" id="SDL14647.1"/>
    </source>
</evidence>
<dbReference type="RefSeq" id="WP_092161108.1">
    <property type="nucleotide sequence ID" value="NZ_FNGA01000003.1"/>
</dbReference>
<dbReference type="PANTHER" id="PTHR11241:SF0">
    <property type="entry name" value="DEOXYURIDINE 5'-TRIPHOSPHATE NUCLEOTIDOHYDROLASE"/>
    <property type="match status" value="1"/>
</dbReference>
<evidence type="ECO:0000256" key="1">
    <source>
        <dbReference type="ARBA" id="ARBA00006581"/>
    </source>
</evidence>
<dbReference type="InterPro" id="IPR008181">
    <property type="entry name" value="dUTPase"/>
</dbReference>
<evidence type="ECO:0000256" key="3">
    <source>
        <dbReference type="ARBA" id="ARBA00022801"/>
    </source>
</evidence>
<comment type="catalytic activity">
    <reaction evidence="5">
        <text>dUTP + H2O = dUMP + diphosphate + H(+)</text>
        <dbReference type="Rhea" id="RHEA:10248"/>
        <dbReference type="ChEBI" id="CHEBI:15377"/>
        <dbReference type="ChEBI" id="CHEBI:15378"/>
        <dbReference type="ChEBI" id="CHEBI:33019"/>
        <dbReference type="ChEBI" id="CHEBI:61555"/>
        <dbReference type="ChEBI" id="CHEBI:246422"/>
        <dbReference type="EC" id="3.6.1.23"/>
    </reaction>
</comment>
<comment type="similarity">
    <text evidence="1">Belongs to the dUTPase family.</text>
</comment>
<dbReference type="STRING" id="246191.SAMN05660337_2252"/>
<dbReference type="InterPro" id="IPR029054">
    <property type="entry name" value="dUTPase-like"/>
</dbReference>
<evidence type="ECO:0000256" key="5">
    <source>
        <dbReference type="ARBA" id="ARBA00047686"/>
    </source>
</evidence>
<reference evidence="8" key="1">
    <citation type="submission" date="2016-10" db="EMBL/GenBank/DDBJ databases">
        <authorList>
            <person name="Varghese N."/>
            <person name="Submissions S."/>
        </authorList>
    </citation>
    <scope>NUCLEOTIDE SEQUENCE [LARGE SCALE GENOMIC DNA]</scope>
    <source>
        <strain evidence="8">DSM 16995</strain>
    </source>
</reference>
<keyword evidence="3" id="KW-0378">Hydrolase</keyword>
<dbReference type="SUPFAM" id="SSF51283">
    <property type="entry name" value="dUTPase-like"/>
    <property type="match status" value="1"/>
</dbReference>
<dbReference type="GO" id="GO:0004170">
    <property type="term" value="F:dUTP diphosphatase activity"/>
    <property type="evidence" value="ECO:0007669"/>
    <property type="project" value="UniProtKB-EC"/>
</dbReference>
<dbReference type="GO" id="GO:0046081">
    <property type="term" value="P:dUTP catabolic process"/>
    <property type="evidence" value="ECO:0007669"/>
    <property type="project" value="InterPro"/>
</dbReference>
<dbReference type="EC" id="3.6.1.23" evidence="2"/>
<dbReference type="Gene3D" id="2.70.40.10">
    <property type="match status" value="1"/>
</dbReference>
<evidence type="ECO:0000256" key="2">
    <source>
        <dbReference type="ARBA" id="ARBA00012379"/>
    </source>
</evidence>
<dbReference type="AlphaFoldDB" id="A0A1G9HNS4"/>
<gene>
    <name evidence="7" type="ORF">SAMN05660337_2252</name>
</gene>
<accession>A0A1G9HNS4</accession>
<dbReference type="NCBIfam" id="TIGR00576">
    <property type="entry name" value="dut"/>
    <property type="match status" value="1"/>
</dbReference>
<dbReference type="GO" id="GO:0006226">
    <property type="term" value="P:dUMP biosynthetic process"/>
    <property type="evidence" value="ECO:0007669"/>
    <property type="project" value="InterPro"/>
</dbReference>
<dbReference type="CDD" id="cd07557">
    <property type="entry name" value="trimeric_dUTPase"/>
    <property type="match status" value="1"/>
</dbReference>
<dbReference type="NCBIfam" id="NF001862">
    <property type="entry name" value="PRK00601.1"/>
    <property type="match status" value="1"/>
</dbReference>
<feature type="domain" description="dUTPase-like" evidence="6">
    <location>
        <begin position="26"/>
        <end position="155"/>
    </location>
</feature>
<evidence type="ECO:0000259" key="6">
    <source>
        <dbReference type="Pfam" id="PF00692"/>
    </source>
</evidence>
<name>A0A1G9HNS4_9BACT</name>
<evidence type="ECO:0000313" key="8">
    <source>
        <dbReference type="Proteomes" id="UP000199053"/>
    </source>
</evidence>
<evidence type="ECO:0000256" key="4">
    <source>
        <dbReference type="ARBA" id="ARBA00023080"/>
    </source>
</evidence>
<dbReference type="OrthoDB" id="9809956at2"/>
<sequence length="157" mass="17059">MTTSSTHLIDVKVKYLNEIARKSGMEYSTPNSAGIDLRACIDNDFIEINPGERYPFPAGIAIEITAKGIAGFVYSRSGLGTKDGLTVSQGVGVIDPDYRGEIKVSLLNTSGEKRRIERGQRIAQLVFMPYYHASIIPCEELSSTERGSGGFGHTGKK</sequence>
<protein>
    <recommendedName>
        <fullName evidence="2">dUTP diphosphatase</fullName>
        <ecNumber evidence="2">3.6.1.23</ecNumber>
    </recommendedName>
</protein>
<dbReference type="InterPro" id="IPR033704">
    <property type="entry name" value="dUTPase_trimeric"/>
</dbReference>
<organism evidence="7 8">
    <name type="scientific">Maridesulfovibrio ferrireducens</name>
    <dbReference type="NCBI Taxonomy" id="246191"/>
    <lineage>
        <taxon>Bacteria</taxon>
        <taxon>Pseudomonadati</taxon>
        <taxon>Thermodesulfobacteriota</taxon>
        <taxon>Desulfovibrionia</taxon>
        <taxon>Desulfovibrionales</taxon>
        <taxon>Desulfovibrionaceae</taxon>
        <taxon>Maridesulfovibrio</taxon>
    </lineage>
</organism>
<dbReference type="EMBL" id="FNGA01000003">
    <property type="protein sequence ID" value="SDL14647.1"/>
    <property type="molecule type" value="Genomic_DNA"/>
</dbReference>
<keyword evidence="8" id="KW-1185">Reference proteome</keyword>
<dbReference type="InterPro" id="IPR036157">
    <property type="entry name" value="dUTPase-like_sf"/>
</dbReference>
<dbReference type="GO" id="GO:0000287">
    <property type="term" value="F:magnesium ion binding"/>
    <property type="evidence" value="ECO:0007669"/>
    <property type="project" value="InterPro"/>
</dbReference>
<keyword evidence="4" id="KW-0546">Nucleotide metabolism</keyword>
<dbReference type="Proteomes" id="UP000199053">
    <property type="component" value="Unassembled WGS sequence"/>
</dbReference>
<dbReference type="Pfam" id="PF00692">
    <property type="entry name" value="dUTPase"/>
    <property type="match status" value="1"/>
</dbReference>
<proteinExistence type="inferred from homology"/>